<dbReference type="GeneID" id="24423179"/>
<dbReference type="Gene3D" id="1.25.10.10">
    <property type="entry name" value="Leucine-rich Repeat Variant"/>
    <property type="match status" value="1"/>
</dbReference>
<dbReference type="RefSeq" id="XP_021337283.1">
    <property type="nucleotide sequence ID" value="XM_021483135.1"/>
</dbReference>
<dbReference type="KEGG" id="bmic:BMR1_01G00481"/>
<reference evidence="1 2" key="1">
    <citation type="journal article" date="2012" name="Nucleic Acids Res.">
        <title>Sequencing of the smallest Apicomplexan genome from the human pathogen Babesia microti.</title>
        <authorList>
            <person name="Cornillot E."/>
            <person name="Hadj-Kaddour K."/>
            <person name="Dassouli A."/>
            <person name="Noel B."/>
            <person name="Ranwez V."/>
            <person name="Vacherie B."/>
            <person name="Augagneur Y."/>
            <person name="Bres V."/>
            <person name="Duclos A."/>
            <person name="Randazzo S."/>
            <person name="Carcy B."/>
            <person name="Debierre-Grockiego F."/>
            <person name="Delbecq S."/>
            <person name="Moubri-Menage K."/>
            <person name="Shams-Eldin H."/>
            <person name="Usmani-Brown S."/>
            <person name="Bringaud F."/>
            <person name="Wincker P."/>
            <person name="Vivares C.P."/>
            <person name="Schwarz R.T."/>
            <person name="Schetters T.P."/>
            <person name="Krause P.J."/>
            <person name="Gorenflot A."/>
            <person name="Berry V."/>
            <person name="Barbe V."/>
            <person name="Ben Mamoun C."/>
        </authorList>
    </citation>
    <scope>NUCLEOTIDE SEQUENCE [LARGE SCALE GENOMIC DNA]</scope>
    <source>
        <strain evidence="1 2">RI</strain>
    </source>
</reference>
<sequence>MSSSIIPPRLIKRLEIGTITNEDLYEIYKHISCERKIYIETHNSDLAPLLLHLSKLIKDLKYINKWRKRLRLIKRIFKYFHINDCETFPFPPCNDEDFCISIPFKFGQSERAKEEFFKYISLNNHGGDFMCYFSHTISNLSEHDIERAFLILTKNIRRNYKNSLWNLYYFIKKAGRNLSKYFNELIYLLRDILRQDTNYTWEESKSYPNFESKNGLLSLTCIQKLISIVDESNFTKIATDLILNLSGTIWDKSADQIIINLLSRRLDKCDALEICNFHKNVYLALSTSSFLSTHSVDLIGSIINSCLVKGRDCLGCKQLVELLLNNMFNKAESGTKNVKVVKKSMNAERFGNINISSIFAISTIPNEYIKKDVYEKIESYIEHISSKPAHYTNEVLLMGNNTILRDDFLFDVTLLEKFNPIKLLCSSISEFPFPSNLCEKILEMRLAMNILKSIDKPEYLPFCKKWRIPYSPSQIFTIMDNILDGNDDADTNSNISIPNGSNANINFYDTFLFNGELTSKGQRVLFEAEIASFISSIRDLLPQIARSLTLELLWEKGKYLNSAKVKSLSSIHFIDKIINKVMELFPDPNFDTLCSILTIFSNPVISNNKNNLPTYNINDCQKNLSLSLDINESSDLITKYCESDHKLNNILIRFILSVVPMIHGNNILSSIIGHCFTIISHLSTLTDDDIALFLSDHTDIFVASGIYLDKSVIVGEKREIMLREQQKVRESIGNLLLKAEKYFFALENAISTNITGDTVDVLLKLLRESLVIPLTRKCSTSLLTILTKTVILVEDKATPLPSTAWNCIVNAYLEIHSTSGNGVIPKSIDKLLISISNKRISRPLASLLLPIPLERLKLIKSDPTQQIENSSSEITCALSVLSSQLRQRLDLPVSKILGTLCQIISEMGDLPPNSTMIECIIELAFYPMDQECIEILSNYILSPSSQLRYALSQMISKRRDFLPQLYKYLKILVHDTGPASTPSRNVTIFYRQSKKVSPLDPSDILDINYDHSLKEVMPGMIGKTLAMTYFEGDSTFSELVLIITAKYISSQPIKRIAILYTITYLLENGKYGSPNEKYNPLDIEIILKFLVTVVLQQAKNTAIDELNMALISNSCITNNALCALETLVMSEKIDIQSLNDMIERLSIITRDSTGIAPMIITRSCNLLKAMVLARTKSTNKATSLIQLVNAFLDERHEIEDVWTLFFSKTFACISKFENKQTLMSLFNLCFERMNKLARGEKLEAIIHKSTIMAASFSLSMDPEDLPLSQIIDYIYTNNREERLRSLLFIINLCKVNHFIGGEDIMLTLFDCDMRSRIVEGLFPLMPDSYIPVKNSALELSGIMANYDTKRLFETISSAVFNPESTSKTRLGAIRFADIFGKSIKNLNDPNFNIDFLVEACLDSNCEVRSAAITCLKNLVDNLELRSFPMVEFKNAIIFPTDNNLQKFLEEIQLIHNVQFSLIEPILKRSLRSRTRKVRILTLHYLKSSKLSSIYSLPFHPLLDLDEEEVDLICQVMGQIREQIRSSHYDIIKLYMESTIAKSSTFERFCYSKILSHISDYNDLREWSHNILTTNSPYYKIHGILMLFTNLNPRVFSNDLHNLLEITAGLFNHENDAVRDAAFGLFEKLIFALPDLTKLFINTITTLFDSLTLKTASSRDLALMLIPIILKIDNENPANRTEDYSNDKDILYVNAYLMKFDVSPTVRETAEHIWRRIAPNTKRVLKNILPRLLNTLARLNSCNVVNLCIESIVAMDGDVNFGGDTLIGKMLDHLLENKYIYLLKTTISMSNKSSLEGHMNQICQVLKDSCSSKDSAVSMEALGLLSKWVQTVMDDSLIDLFDAALQDSSSPSFKTIKNLSLDHMKLLNAWKLVKTKAIASHGGFWEVADLVLSKCPQNLPELYNTFFEIIGLYNTNTSGLIHIPIARIFWNFGIRGPEFIFEKHNELPPIIYKSLVNSLIESAPSKTLVIELAPAIISTAISDTNIMQSLFKSTDLPQHQGILIILIAQSLVQEIAENNSLTSTSQFLVPTIISYLTHLTTSNPTSLGLAFNSQVAYSISSIFKNMECKYIQPSALRLCGLIIRAAGDWSHLLYKASLLSSLYHLINLIKNEPNVSMTLRPIIPQLLGLSIKSLGSYTCNERPELPFNPSYPTFTVASDPCGTFPVPSFLPLSGQQYTPTPSPITFVRYSSLALFQLAIPCNLDRFDLAFNELLKIVSPGCSSHSLIALEYLITLRHSEEHISKFKRLYDKNMDDRLNPFYNRVIAAHIKASNNSDAVGRLIKDVFENCPSLESGMTLSQLDPSLLVVHKDKFFAIYKLYATYQGGQSNTVYHCKTIAINMFERAIDPCFGKIAVKLLQIEADYGEQTLSFLQTIEKLILTARKSVLEDDQALVTLLKLLYKCIFGGMAIKLQSEKILFALMNSKPLTYYLPNYNTNKHFAPIKDVISKLDNYIAHNCGLNKH</sequence>
<reference evidence="1 2" key="2">
    <citation type="journal article" date="2013" name="PLoS ONE">
        <title>Whole genome mapping and re-organization of the nuclear and mitochondrial genomes of Babesia microti isolates.</title>
        <authorList>
            <person name="Cornillot E."/>
            <person name="Dassouli A."/>
            <person name="Garg A."/>
            <person name="Pachikara N."/>
            <person name="Randazzo S."/>
            <person name="Depoix D."/>
            <person name="Carcy B."/>
            <person name="Delbecq S."/>
            <person name="Frutos R."/>
            <person name="Silva J.C."/>
            <person name="Sutton R."/>
            <person name="Krause P.J."/>
            <person name="Mamoun C.B."/>
        </authorList>
    </citation>
    <scope>NUCLEOTIDE SEQUENCE [LARGE SCALE GENOMIC DNA]</scope>
    <source>
        <strain evidence="1 2">RI</strain>
    </source>
</reference>
<dbReference type="InterPro" id="IPR011989">
    <property type="entry name" value="ARM-like"/>
</dbReference>
<evidence type="ECO:0000313" key="2">
    <source>
        <dbReference type="Proteomes" id="UP000002899"/>
    </source>
</evidence>
<gene>
    <name evidence="1" type="ORF">BMR1_01G00481</name>
</gene>
<dbReference type="VEuPathDB" id="PiroplasmaDB:BMR1_01G00481"/>
<dbReference type="Proteomes" id="UP000002899">
    <property type="component" value="Chromosome I"/>
</dbReference>
<accession>A0A1N6LWC6</accession>
<dbReference type="EMBL" id="FO082871">
    <property type="protein sequence ID" value="SIO73173.1"/>
    <property type="molecule type" value="Genomic_DNA"/>
</dbReference>
<dbReference type="SUPFAM" id="SSF48371">
    <property type="entry name" value="ARM repeat"/>
    <property type="match status" value="1"/>
</dbReference>
<protein>
    <submittedName>
        <fullName evidence="1">Uncharacterized protein</fullName>
    </submittedName>
</protein>
<keyword evidence="2" id="KW-1185">Reference proteome</keyword>
<evidence type="ECO:0000313" key="1">
    <source>
        <dbReference type="EMBL" id="SIO73173.1"/>
    </source>
</evidence>
<proteinExistence type="predicted"/>
<reference evidence="1 2" key="3">
    <citation type="journal article" date="2016" name="Sci. Rep.">
        <title>Genome-wide diversity and gene expression profiling of Babesia microti isolates identify polymorphic genes that mediate host-pathogen interactions.</title>
        <authorList>
            <person name="Silva J.C."/>
            <person name="Cornillot E."/>
            <person name="McCracken C."/>
            <person name="Usmani-Brown S."/>
            <person name="Dwivedi A."/>
            <person name="Ifeonu O.O."/>
            <person name="Crabtree J."/>
            <person name="Gotia H.T."/>
            <person name="Virji A.Z."/>
            <person name="Reynes C."/>
            <person name="Colinge J."/>
            <person name="Kumar V."/>
            <person name="Lawres L."/>
            <person name="Pazzi J.E."/>
            <person name="Pablo J.V."/>
            <person name="Hung C."/>
            <person name="Brancato J."/>
            <person name="Kumari P."/>
            <person name="Orvis J."/>
            <person name="Tretina K."/>
            <person name="Chibucos M."/>
            <person name="Ott S."/>
            <person name="Sadzewicz L."/>
            <person name="Sengamalay N."/>
            <person name="Shetty A.C."/>
            <person name="Su Q."/>
            <person name="Tallon L."/>
            <person name="Fraser C.M."/>
            <person name="Frutos R."/>
            <person name="Molina D.M."/>
            <person name="Krause P.J."/>
            <person name="Ben Mamoun C."/>
        </authorList>
    </citation>
    <scope>NUCLEOTIDE SEQUENCE [LARGE SCALE GENOMIC DNA]</scope>
    <source>
        <strain evidence="1 2">RI</strain>
    </source>
</reference>
<organism evidence="1 2">
    <name type="scientific">Babesia microti (strain RI)</name>
    <dbReference type="NCBI Taxonomy" id="1133968"/>
    <lineage>
        <taxon>Eukaryota</taxon>
        <taxon>Sar</taxon>
        <taxon>Alveolata</taxon>
        <taxon>Apicomplexa</taxon>
        <taxon>Aconoidasida</taxon>
        <taxon>Piroplasmida</taxon>
        <taxon>Babesiidae</taxon>
        <taxon>Babesia</taxon>
    </lineage>
</organism>
<dbReference type="OrthoDB" id="5148094at2759"/>
<dbReference type="InterPro" id="IPR016024">
    <property type="entry name" value="ARM-type_fold"/>
</dbReference>
<name>A0A1N6LWC6_BABMR</name>